<protein>
    <submittedName>
        <fullName evidence="3">Uncharacterized protein</fullName>
    </submittedName>
</protein>
<feature type="region of interest" description="Disordered" evidence="2">
    <location>
        <begin position="130"/>
        <end position="183"/>
    </location>
</feature>
<evidence type="ECO:0000256" key="1">
    <source>
        <dbReference type="ARBA" id="ARBA00022737"/>
    </source>
</evidence>
<feature type="non-terminal residue" evidence="3">
    <location>
        <position position="1217"/>
    </location>
</feature>
<dbReference type="OrthoDB" id="197676at2759"/>
<dbReference type="Proteomes" id="UP000023152">
    <property type="component" value="Unassembled WGS sequence"/>
</dbReference>
<evidence type="ECO:0000256" key="2">
    <source>
        <dbReference type="SAM" id="MobiDB-lite"/>
    </source>
</evidence>
<feature type="compositionally biased region" description="Basic and acidic residues" evidence="2">
    <location>
        <begin position="131"/>
        <end position="154"/>
    </location>
</feature>
<feature type="compositionally biased region" description="Basic and acidic residues" evidence="2">
    <location>
        <begin position="161"/>
        <end position="183"/>
    </location>
</feature>
<dbReference type="Gene3D" id="6.10.140.1750">
    <property type="match status" value="4"/>
</dbReference>
<evidence type="ECO:0000313" key="4">
    <source>
        <dbReference type="Proteomes" id="UP000023152"/>
    </source>
</evidence>
<feature type="compositionally biased region" description="Basic and acidic residues" evidence="2">
    <location>
        <begin position="421"/>
        <end position="438"/>
    </location>
</feature>
<dbReference type="SMART" id="SM00707">
    <property type="entry name" value="RPEL"/>
    <property type="match status" value="12"/>
</dbReference>
<name>X6NY45_RETFI</name>
<dbReference type="EMBL" id="ASPP01005325">
    <property type="protein sequence ID" value="ETO30759.1"/>
    <property type="molecule type" value="Genomic_DNA"/>
</dbReference>
<feature type="compositionally biased region" description="Basic and acidic residues" evidence="2">
    <location>
        <begin position="394"/>
        <end position="412"/>
    </location>
</feature>
<feature type="region of interest" description="Disordered" evidence="2">
    <location>
        <begin position="774"/>
        <end position="845"/>
    </location>
</feature>
<accession>X6NY45</accession>
<dbReference type="InterPro" id="IPR004018">
    <property type="entry name" value="RPEL_repeat"/>
</dbReference>
<feature type="compositionally biased region" description="Polar residues" evidence="2">
    <location>
        <begin position="812"/>
        <end position="824"/>
    </location>
</feature>
<keyword evidence="1" id="KW-0677">Repeat</keyword>
<organism evidence="3 4">
    <name type="scientific">Reticulomyxa filosa</name>
    <dbReference type="NCBI Taxonomy" id="46433"/>
    <lineage>
        <taxon>Eukaryota</taxon>
        <taxon>Sar</taxon>
        <taxon>Rhizaria</taxon>
        <taxon>Retaria</taxon>
        <taxon>Foraminifera</taxon>
        <taxon>Monothalamids</taxon>
        <taxon>Reticulomyxidae</taxon>
        <taxon>Reticulomyxa</taxon>
    </lineage>
</organism>
<reference evidence="3 4" key="1">
    <citation type="journal article" date="2013" name="Curr. Biol.">
        <title>The Genome of the Foraminiferan Reticulomyxa filosa.</title>
        <authorList>
            <person name="Glockner G."/>
            <person name="Hulsmann N."/>
            <person name="Schleicher M."/>
            <person name="Noegel A.A."/>
            <person name="Eichinger L."/>
            <person name="Gallinger C."/>
            <person name="Pawlowski J."/>
            <person name="Sierra R."/>
            <person name="Euteneuer U."/>
            <person name="Pillet L."/>
            <person name="Moustafa A."/>
            <person name="Platzer M."/>
            <person name="Groth M."/>
            <person name="Szafranski K."/>
            <person name="Schliwa M."/>
        </authorList>
    </citation>
    <scope>NUCLEOTIDE SEQUENCE [LARGE SCALE GENOMIC DNA]</scope>
</reference>
<dbReference type="Gene3D" id="6.10.140.2040">
    <property type="match status" value="2"/>
</dbReference>
<sequence length="1217" mass="140700">MHNQTLKKGILKSQMQVTKEQLQKSQTKDILKYEIEDREDPEKLAEVVILSTSGESRKRERGKKKNWFEQTNQIGILKTQMQATKEQLQKSQTKDVLKYEIEDRADPDELMNQNIYKTSLQVSKEQLQKSQIKDTMKHELDSRPDSKELEEARILKSPRQVTKEQLEKNQTKDTLKHELDVRAEPSELEDARILKSPRQVATEQLQRSLVKDQLKYEFEDRINPEELAEKESIYKTQMQVTKEQLQKSQIKDTMKHDLAARPSPSSLEEAGIIKSPRQLTKEQLQKSFVKDTLEREIEERPNLEDIAEKDNIYKTPLQVTKEQLEKSQIKDAMNHELTTRPSQSELEEAGITSLFSLFVATVYFLFYYSEHLKKKKKESSKQLQKSLVKDMLKQKISDRTDPSELPDAERIFKTPLQATKEQLDKSQNRDAIKRDLESRPPASELEEAGILKSPLQASKEQLQRSLIKDQLKLEMEERVNNTDDNNVSNETGNANTETRAALEQGLKSRHDINELEKGGIYKTTMQAAQEQLQKSQAKDQLRQEIENRSDTQELVSKGVMSDGSKVAPSLQMPAKGLEMNVKKDMVRRSLDAQPEIEQLEKQGIVYSTTLAPAIQGAAQEVEQQFRNRMGNFDEYVPPRPVAEHLGQEEYAKRTAAMMTRVTTRRSIDELEQRGVLPKNYLEQKQGKRKARQSLLLHLKQRPSLTEVQQRGFVNPVYLEYDDPEEAKKKLQSQTAKTEEHLNSFLAQRTKPEDVVYRGIMPDTDYFFEDKEQVEENKKRRLQNRKSNLEGHLGMKRQLKASPTEGDEEQSDEIFNQLKNITYKQKPQDEAPDTSTGTERRRRESLVVEEALRRRQSVHELEQRGVMKNQRISRRLQPAAKELEDRIENRMAKQQMEQLGLVRRSSLADSLQPRVEVLEPLIQKRQVDPPAESQLRQRNASFKNEVAPSITAAARAVSRKRMSFKLNQALTGRRDYQELVDEGIAFSERVAPTLHALAFTLEEKLRERVTEHYLKLKGVLPAKLDLDNALQNVAGILQPHLERRPSLLENEEFVRNVLGRVDIDNIRPVEEGQAAKSILEEKLDRERRPSYVELQKKNILKKSFNPKVDAMANASAKAELERHALEHNLKFQLASRRDPEDMVDSGYLYYPVNDERALSPGLHGVAHELQGNLEERPTEDYLVRKGIIQKDVQDWSLDQYAVRDNLTSRLSVRPPKSE</sequence>
<proteinExistence type="predicted"/>
<comment type="caution">
    <text evidence="3">The sequence shown here is derived from an EMBL/GenBank/DDBJ whole genome shotgun (WGS) entry which is preliminary data.</text>
</comment>
<dbReference type="AlphaFoldDB" id="X6NY45"/>
<gene>
    <name evidence="3" type="ORF">RFI_06361</name>
</gene>
<feature type="region of interest" description="Disordered" evidence="2">
    <location>
        <begin position="394"/>
        <end position="452"/>
    </location>
</feature>
<evidence type="ECO:0000313" key="3">
    <source>
        <dbReference type="EMBL" id="ETO30759.1"/>
    </source>
</evidence>
<keyword evidence="4" id="KW-1185">Reference proteome</keyword>